<gene>
    <name evidence="1" type="ORF">TVAG_490000</name>
</gene>
<evidence type="ECO:0008006" key="3">
    <source>
        <dbReference type="Google" id="ProtNLM"/>
    </source>
</evidence>
<dbReference type="VEuPathDB" id="TrichDB:TVAGG3_0867750"/>
<evidence type="ECO:0000313" key="2">
    <source>
        <dbReference type="Proteomes" id="UP000001542"/>
    </source>
</evidence>
<dbReference type="KEGG" id="tva:4755658"/>
<dbReference type="SMR" id="A2FB37"/>
<dbReference type="OrthoDB" id="10601163at2759"/>
<sequence>MLPHDQLEPLHPFFKQTIVQICWNGMVQKVEKGNSVLQRLLVLASPGLFFFEKGLLGGYKLIQIISFSEMHSLKYKEGKIIITSTNKKAEFSSNANEKIISMMLCIQSSLFRPMAYDIPDDVKDAINDDNYIFETRTPLCERYLSLALQFADNVDPQIILNKIPYLLDVKDTFKFTSEMVSSPCIDPIINAVCLDTDITDIVFSSVNFHEFVDHLREVISLNNHIKSITFHGILFVGDSSELVRFFKTKVASPITAINFIQCDLSTNRFTNFLLAFSTFKCQITSITVKDCTFSAETIRALFVCLFQSPCFKLLQEFNISGDLFPPIAQELVGELLDPNQSNFPSCFKHIRISSANLDAKTIISEFVTHKNPVKALDVSRCNFKSRMPTGLICYSRLTEINISDTWLTPDSLFSLFQSVNQASIPLATLTADHVHMSEQNFNQFYQNFSIECPSIRRLSWEMNAIKDDSVISGFIHFLSRMKNVIDLSISHVIMASPKSAELIKNYLDGVHIHRFVMRGYDKTAFQDDFIPILEALLCHDSLVSLDVTGQRFGDDGIEILGKMINNGLQNLVWDEQRPTSAEQTIEVLLQTVSDEMQFSLWPEENIKALWVKMPITKRSELQVTVEQIKQQFIEKYSRIVHNCLGTKNSFFEKSRLPRVKTNCGPDDYKEVKKVDFEILTKIPEKVYEVLNEIKGSVREDYLTTQTRNMICKFLYSQIC</sequence>
<dbReference type="VEuPathDB" id="TrichDB:TVAG_490000"/>
<reference evidence="1" key="2">
    <citation type="journal article" date="2007" name="Science">
        <title>Draft genome sequence of the sexually transmitted pathogen Trichomonas vaginalis.</title>
        <authorList>
            <person name="Carlton J.M."/>
            <person name="Hirt R.P."/>
            <person name="Silva J.C."/>
            <person name="Delcher A.L."/>
            <person name="Schatz M."/>
            <person name="Zhao Q."/>
            <person name="Wortman J.R."/>
            <person name="Bidwell S.L."/>
            <person name="Alsmark U.C.M."/>
            <person name="Besteiro S."/>
            <person name="Sicheritz-Ponten T."/>
            <person name="Noel C.J."/>
            <person name="Dacks J.B."/>
            <person name="Foster P.G."/>
            <person name="Simillion C."/>
            <person name="Van de Peer Y."/>
            <person name="Miranda-Saavedra D."/>
            <person name="Barton G.J."/>
            <person name="Westrop G.D."/>
            <person name="Mueller S."/>
            <person name="Dessi D."/>
            <person name="Fiori P.L."/>
            <person name="Ren Q."/>
            <person name="Paulsen I."/>
            <person name="Zhang H."/>
            <person name="Bastida-Corcuera F.D."/>
            <person name="Simoes-Barbosa A."/>
            <person name="Brown M.T."/>
            <person name="Hayes R.D."/>
            <person name="Mukherjee M."/>
            <person name="Okumura C.Y."/>
            <person name="Schneider R."/>
            <person name="Smith A.J."/>
            <person name="Vanacova S."/>
            <person name="Villalvazo M."/>
            <person name="Haas B.J."/>
            <person name="Pertea M."/>
            <person name="Feldblyum T.V."/>
            <person name="Utterback T.R."/>
            <person name="Shu C.L."/>
            <person name="Osoegawa K."/>
            <person name="de Jong P.J."/>
            <person name="Hrdy I."/>
            <person name="Horvathova L."/>
            <person name="Zubacova Z."/>
            <person name="Dolezal P."/>
            <person name="Malik S.B."/>
            <person name="Logsdon J.M. Jr."/>
            <person name="Henze K."/>
            <person name="Gupta A."/>
            <person name="Wang C.C."/>
            <person name="Dunne R.L."/>
            <person name="Upcroft J.A."/>
            <person name="Upcroft P."/>
            <person name="White O."/>
            <person name="Salzberg S.L."/>
            <person name="Tang P."/>
            <person name="Chiu C.-H."/>
            <person name="Lee Y.-S."/>
            <person name="Embley T.M."/>
            <person name="Coombs G.H."/>
            <person name="Mottram J.C."/>
            <person name="Tachezy J."/>
            <person name="Fraser-Liggett C.M."/>
            <person name="Johnson P.J."/>
        </authorList>
    </citation>
    <scope>NUCLEOTIDE SEQUENCE [LARGE SCALE GENOMIC DNA]</scope>
    <source>
        <strain evidence="1">G3</strain>
    </source>
</reference>
<dbReference type="EMBL" id="DS113697">
    <property type="protein sequence ID" value="EAX97872.1"/>
    <property type="molecule type" value="Genomic_DNA"/>
</dbReference>
<dbReference type="GO" id="GO:0034315">
    <property type="term" value="P:regulation of Arp2/3 complex-mediated actin nucleation"/>
    <property type="evidence" value="ECO:0000318"/>
    <property type="project" value="GO_Central"/>
</dbReference>
<dbReference type="PANTHER" id="PTHR24112:SF64">
    <property type="entry name" value="CHROMOSOME UNDETERMINED SCAFFOLD_46, WHOLE GENOME SHOTGUN SEQUENCE"/>
    <property type="match status" value="1"/>
</dbReference>
<dbReference type="GO" id="GO:0016477">
    <property type="term" value="P:cell migration"/>
    <property type="evidence" value="ECO:0000318"/>
    <property type="project" value="GO_Central"/>
</dbReference>
<keyword evidence="2" id="KW-1185">Reference proteome</keyword>
<dbReference type="GO" id="GO:0005886">
    <property type="term" value="C:plasma membrane"/>
    <property type="evidence" value="ECO:0000318"/>
    <property type="project" value="GO_Central"/>
</dbReference>
<evidence type="ECO:0000313" key="1">
    <source>
        <dbReference type="EMBL" id="EAX97872.1"/>
    </source>
</evidence>
<dbReference type="Proteomes" id="UP000001542">
    <property type="component" value="Unassembled WGS sequence"/>
</dbReference>
<dbReference type="PANTHER" id="PTHR24112">
    <property type="entry name" value="LEUCINE-RICH REPEAT, ISOFORM F-RELATED"/>
    <property type="match status" value="1"/>
</dbReference>
<dbReference type="GO" id="GO:0030027">
    <property type="term" value="C:lamellipodium"/>
    <property type="evidence" value="ECO:0000318"/>
    <property type="project" value="GO_Central"/>
</dbReference>
<reference evidence="1" key="1">
    <citation type="submission" date="2006-10" db="EMBL/GenBank/DDBJ databases">
        <authorList>
            <person name="Amadeo P."/>
            <person name="Zhao Q."/>
            <person name="Wortman J."/>
            <person name="Fraser-Liggett C."/>
            <person name="Carlton J."/>
        </authorList>
    </citation>
    <scope>NUCLEOTIDE SEQUENCE</scope>
    <source>
        <strain evidence="1">G3</strain>
    </source>
</reference>
<dbReference type="InterPro" id="IPR051279">
    <property type="entry name" value="PP1-Reg/Actin-Interact_Protein"/>
</dbReference>
<dbReference type="SUPFAM" id="SSF52047">
    <property type="entry name" value="RNI-like"/>
    <property type="match status" value="1"/>
</dbReference>
<dbReference type="Gene3D" id="3.80.10.10">
    <property type="entry name" value="Ribonuclease Inhibitor"/>
    <property type="match status" value="1"/>
</dbReference>
<organism evidence="1 2">
    <name type="scientific">Trichomonas vaginalis (strain ATCC PRA-98 / G3)</name>
    <dbReference type="NCBI Taxonomy" id="412133"/>
    <lineage>
        <taxon>Eukaryota</taxon>
        <taxon>Metamonada</taxon>
        <taxon>Parabasalia</taxon>
        <taxon>Trichomonadida</taxon>
        <taxon>Trichomonadidae</taxon>
        <taxon>Trichomonas</taxon>
    </lineage>
</organism>
<protein>
    <recommendedName>
        <fullName evidence="3">Leucine Rich Repeat family protein</fullName>
    </recommendedName>
</protein>
<accession>A2FB37</accession>
<dbReference type="InParanoid" id="A2FB37"/>
<dbReference type="InterPro" id="IPR032675">
    <property type="entry name" value="LRR_dom_sf"/>
</dbReference>
<proteinExistence type="predicted"/>
<dbReference type="RefSeq" id="XP_001310802.1">
    <property type="nucleotide sequence ID" value="XM_001310801.1"/>
</dbReference>
<dbReference type="AlphaFoldDB" id="A2FB37"/>
<name>A2FB37_TRIV3</name>